<dbReference type="InParanoid" id="A0EDB5"/>
<dbReference type="EMBL" id="CT868671">
    <property type="protein sequence ID" value="CAK93282.1"/>
    <property type="molecule type" value="Genomic_DNA"/>
</dbReference>
<proteinExistence type="predicted"/>
<keyword evidence="2" id="KW-1185">Reference proteome</keyword>
<evidence type="ECO:0000313" key="1">
    <source>
        <dbReference type="EMBL" id="CAK93282.1"/>
    </source>
</evidence>
<name>A0EDB5_PARTE</name>
<protein>
    <submittedName>
        <fullName evidence="1">Uncharacterized protein</fullName>
    </submittedName>
</protein>
<dbReference type="OMA" id="FNKIGQQ"/>
<dbReference type="OrthoDB" id="297404at2759"/>
<dbReference type="HOGENOM" id="CLU_738652_0_0_1"/>
<dbReference type="Proteomes" id="UP000000600">
    <property type="component" value="Unassembled WGS sequence"/>
</dbReference>
<sequence length="382" mass="44427">MMDEQGVFVRDQLVNDIKSIKKTLKSWTKVFTQIMELQVQNSKQQNQNTILIQQILQYFSKPNKKPQQMPISPIRRMGHKTEPDDFFLRKLEDTEIYNNDNLQNELNNPKKVNIFIFQMSIVNYQGTPFDSAYESINREMQQYYEPEIQVTEQSAEVFKNFNKIGQQGIKATLNMEGFSLPQSTKNNTDRKNQIQPCTLSSKQLQMQESKENMKNSKQLDMKKIKIKDQRLSTVVEEPSAYLNSQQNTKQVLLSIGGSQNIVQSCQNKNSIAGFEFQIPLQSTVSKTPNNNTKPQNYFADNTRSGSKSLYQNNFPQNIQYINNSNNKQNPIKYEYLSSRAKSFSDQNSKRQPSKKCLDLELIDKQYENSQEILKKTNTLRKT</sequence>
<reference evidence="1 2" key="1">
    <citation type="journal article" date="2006" name="Nature">
        <title>Global trends of whole-genome duplications revealed by the ciliate Paramecium tetraurelia.</title>
        <authorList>
            <consortium name="Genoscope"/>
            <person name="Aury J.-M."/>
            <person name="Jaillon O."/>
            <person name="Duret L."/>
            <person name="Noel B."/>
            <person name="Jubin C."/>
            <person name="Porcel B.M."/>
            <person name="Segurens B."/>
            <person name="Daubin V."/>
            <person name="Anthouard V."/>
            <person name="Aiach N."/>
            <person name="Arnaiz O."/>
            <person name="Billaut A."/>
            <person name="Beisson J."/>
            <person name="Blanc I."/>
            <person name="Bouhouche K."/>
            <person name="Camara F."/>
            <person name="Duharcourt S."/>
            <person name="Guigo R."/>
            <person name="Gogendeau D."/>
            <person name="Katinka M."/>
            <person name="Keller A.-M."/>
            <person name="Kissmehl R."/>
            <person name="Klotz C."/>
            <person name="Koll F."/>
            <person name="Le Moue A."/>
            <person name="Lepere C."/>
            <person name="Malinsky S."/>
            <person name="Nowacki M."/>
            <person name="Nowak J.K."/>
            <person name="Plattner H."/>
            <person name="Poulain J."/>
            <person name="Ruiz F."/>
            <person name="Serrano V."/>
            <person name="Zagulski M."/>
            <person name="Dessen P."/>
            <person name="Betermier M."/>
            <person name="Weissenbach J."/>
            <person name="Scarpelli C."/>
            <person name="Schachter V."/>
            <person name="Sperling L."/>
            <person name="Meyer E."/>
            <person name="Cohen J."/>
            <person name="Wincker P."/>
        </authorList>
    </citation>
    <scope>NUCLEOTIDE SEQUENCE [LARGE SCALE GENOMIC DNA]</scope>
    <source>
        <strain evidence="1 2">Stock d4-2</strain>
    </source>
</reference>
<dbReference type="RefSeq" id="XP_001460679.1">
    <property type="nucleotide sequence ID" value="XM_001460642.1"/>
</dbReference>
<dbReference type="KEGG" id="ptm:GSPATT00004151001"/>
<evidence type="ECO:0000313" key="2">
    <source>
        <dbReference type="Proteomes" id="UP000000600"/>
    </source>
</evidence>
<organism evidence="1 2">
    <name type="scientific">Paramecium tetraurelia</name>
    <dbReference type="NCBI Taxonomy" id="5888"/>
    <lineage>
        <taxon>Eukaryota</taxon>
        <taxon>Sar</taxon>
        <taxon>Alveolata</taxon>
        <taxon>Ciliophora</taxon>
        <taxon>Intramacronucleata</taxon>
        <taxon>Oligohymenophorea</taxon>
        <taxon>Peniculida</taxon>
        <taxon>Parameciidae</taxon>
        <taxon>Paramecium</taxon>
    </lineage>
</organism>
<gene>
    <name evidence="1" type="ORF">GSPATT00004151001</name>
</gene>
<accession>A0EDB5</accession>
<dbReference type="AlphaFoldDB" id="A0EDB5"/>
<dbReference type="GeneID" id="5046464"/>